<dbReference type="Proteomes" id="UP001559623">
    <property type="component" value="Unassembled WGS sequence"/>
</dbReference>
<dbReference type="InterPro" id="IPR018035">
    <property type="entry name" value="Flagellar_FliH/T3SS_HrpE"/>
</dbReference>
<keyword evidence="6" id="KW-1006">Bacterial flagellum protein export</keyword>
<keyword evidence="10" id="KW-1185">Reference proteome</keyword>
<feature type="domain" description="Flagellar assembly protein FliH/Type III secretion system HrpE" evidence="8">
    <location>
        <begin position="135"/>
        <end position="252"/>
    </location>
</feature>
<comment type="function">
    <text evidence="1">Needed for flagellar regrowth and assembly.</text>
</comment>
<dbReference type="RefSeq" id="WP_368846362.1">
    <property type="nucleotide sequence ID" value="NZ_CP194411.1"/>
</dbReference>
<comment type="caution">
    <text evidence="9">The sequence shown here is derived from an EMBL/GenBank/DDBJ whole genome shotgun (WGS) entry which is preliminary data.</text>
</comment>
<evidence type="ECO:0000313" key="10">
    <source>
        <dbReference type="Proteomes" id="UP001559623"/>
    </source>
</evidence>
<feature type="compositionally biased region" description="Pro residues" evidence="7">
    <location>
        <begin position="17"/>
        <end position="27"/>
    </location>
</feature>
<feature type="region of interest" description="Disordered" evidence="7">
    <location>
        <begin position="1"/>
        <end position="35"/>
    </location>
</feature>
<dbReference type="InterPro" id="IPR051472">
    <property type="entry name" value="T3SS_Stator/FliH"/>
</dbReference>
<dbReference type="PANTHER" id="PTHR34982">
    <property type="entry name" value="YOP PROTEINS TRANSLOCATION PROTEIN L"/>
    <property type="match status" value="1"/>
</dbReference>
<gene>
    <name evidence="9" type="ORF">QCO44_03105</name>
</gene>
<organism evidence="9 10">
    <name type="scientific">Selenomonas sputigena</name>
    <dbReference type="NCBI Taxonomy" id="69823"/>
    <lineage>
        <taxon>Bacteria</taxon>
        <taxon>Bacillati</taxon>
        <taxon>Bacillota</taxon>
        <taxon>Negativicutes</taxon>
        <taxon>Selenomonadales</taxon>
        <taxon>Selenomonadaceae</taxon>
        <taxon>Selenomonas</taxon>
    </lineage>
</organism>
<evidence type="ECO:0000256" key="4">
    <source>
        <dbReference type="ARBA" id="ARBA00022795"/>
    </source>
</evidence>
<evidence type="ECO:0000259" key="8">
    <source>
        <dbReference type="Pfam" id="PF02108"/>
    </source>
</evidence>
<keyword evidence="5" id="KW-0653">Protein transport</keyword>
<evidence type="ECO:0000313" key="9">
    <source>
        <dbReference type="EMBL" id="MEX5284629.1"/>
    </source>
</evidence>
<name>A0ABV3X3L4_9FIRM</name>
<comment type="similarity">
    <text evidence="2">Belongs to the FliH family.</text>
</comment>
<dbReference type="Pfam" id="PF02108">
    <property type="entry name" value="FliH"/>
    <property type="match status" value="1"/>
</dbReference>
<evidence type="ECO:0000256" key="5">
    <source>
        <dbReference type="ARBA" id="ARBA00022927"/>
    </source>
</evidence>
<dbReference type="EMBL" id="JARVLH010000002">
    <property type="protein sequence ID" value="MEX5284629.1"/>
    <property type="molecule type" value="Genomic_DNA"/>
</dbReference>
<feature type="region of interest" description="Disordered" evidence="7">
    <location>
        <begin position="80"/>
        <end position="107"/>
    </location>
</feature>
<evidence type="ECO:0000256" key="3">
    <source>
        <dbReference type="ARBA" id="ARBA00022448"/>
    </source>
</evidence>
<keyword evidence="4" id="KW-1005">Bacterial flagellum biogenesis</keyword>
<sequence length="263" mass="29163">MSRVIRTTLWQEEPRIVEPPPPPPKPKVLPKELEGVTEETLAERLAYVREKELKADTMLEEAREKASIMVQDAEFASERSEIDAKNRAEEIREEARAEGKEAGFKEGHKEGLEQAARDCEDIIAAANEKAGVTMGAAMEARKIYLQMAEADITNIAMHVVEQILPQHFIDAPQIILPLVRKALMKVRDQAEVIVHVAPDAYDLVLMAQTEFQHMLEGQAVLLIKADGSLQAGDCVLETPNGNVDARLATQIALVKKAIQDVCL</sequence>
<evidence type="ECO:0000256" key="2">
    <source>
        <dbReference type="ARBA" id="ARBA00006602"/>
    </source>
</evidence>
<evidence type="ECO:0000256" key="7">
    <source>
        <dbReference type="SAM" id="MobiDB-lite"/>
    </source>
</evidence>
<evidence type="ECO:0000256" key="6">
    <source>
        <dbReference type="ARBA" id="ARBA00023225"/>
    </source>
</evidence>
<proteinExistence type="inferred from homology"/>
<keyword evidence="3" id="KW-0813">Transport</keyword>
<reference evidence="9 10" key="1">
    <citation type="submission" date="2023-04" db="EMBL/GenBank/DDBJ databases">
        <title>Genome Sequence of Selenomonas sputigena ATCC 33150.</title>
        <authorList>
            <person name="Miller D.P."/>
            <person name="Anvari S."/>
            <person name="Polson S.W."/>
            <person name="Macdonald M."/>
            <person name="Mcdowell J.V."/>
        </authorList>
    </citation>
    <scope>NUCLEOTIDE SEQUENCE [LARGE SCALE GENOMIC DNA]</scope>
    <source>
        <strain evidence="9 10">ATCC 33150</strain>
    </source>
</reference>
<accession>A0ABV3X3L4</accession>
<protein>
    <submittedName>
        <fullName evidence="9">FliH/SctL family protein</fullName>
    </submittedName>
</protein>
<dbReference type="PANTHER" id="PTHR34982:SF1">
    <property type="entry name" value="FLAGELLAR ASSEMBLY PROTEIN FLIH"/>
    <property type="match status" value="1"/>
</dbReference>
<evidence type="ECO:0000256" key="1">
    <source>
        <dbReference type="ARBA" id="ARBA00003041"/>
    </source>
</evidence>